<dbReference type="InterPro" id="IPR018108">
    <property type="entry name" value="MCP_transmembrane"/>
</dbReference>
<dbReference type="EMBL" id="OA882234">
    <property type="protein sequence ID" value="CAD7274031.1"/>
    <property type="molecule type" value="Genomic_DNA"/>
</dbReference>
<protein>
    <recommendedName>
        <fullName evidence="15">Solute carrier family 25 member 35</fullName>
    </recommendedName>
</protein>
<evidence type="ECO:0000256" key="8">
    <source>
        <dbReference type="ARBA" id="ARBA00023128"/>
    </source>
</evidence>
<evidence type="ECO:0000256" key="12">
    <source>
        <dbReference type="SAM" id="Phobius"/>
    </source>
</evidence>
<dbReference type="OrthoDB" id="6703404at2759"/>
<dbReference type="EMBL" id="CAJPEX010000197">
    <property type="protein sequence ID" value="CAG0914183.1"/>
    <property type="molecule type" value="Genomic_DNA"/>
</dbReference>
<dbReference type="GO" id="GO:0005743">
    <property type="term" value="C:mitochondrial inner membrane"/>
    <property type="evidence" value="ECO:0007669"/>
    <property type="project" value="UniProtKB-SubCell"/>
</dbReference>
<evidence type="ECO:0000256" key="10">
    <source>
        <dbReference type="PROSITE-ProRule" id="PRU00282"/>
    </source>
</evidence>
<gene>
    <name evidence="13" type="ORF">NMOB1V02_LOCUS1889</name>
</gene>
<dbReference type="SUPFAM" id="SSF103506">
    <property type="entry name" value="Mitochondrial carrier"/>
    <property type="match status" value="1"/>
</dbReference>
<keyword evidence="3 11" id="KW-0813">Transport</keyword>
<evidence type="ECO:0000256" key="5">
    <source>
        <dbReference type="ARBA" id="ARBA00022737"/>
    </source>
</evidence>
<evidence type="ECO:0000256" key="7">
    <source>
        <dbReference type="ARBA" id="ARBA00022989"/>
    </source>
</evidence>
<keyword evidence="9 10" id="KW-0472">Membrane</keyword>
<dbReference type="PANTHER" id="PTHR45928:SF1">
    <property type="entry name" value="RE38146P"/>
    <property type="match status" value="1"/>
</dbReference>
<accession>A0A7R9GAX2</accession>
<comment type="subcellular location">
    <subcellularLocation>
        <location evidence="1">Mitochondrion inner membrane</location>
        <topology evidence="1">Multi-pass membrane protein</topology>
    </subcellularLocation>
</comment>
<feature type="transmembrane region" description="Helical" evidence="12">
    <location>
        <begin position="206"/>
        <end position="227"/>
    </location>
</feature>
<keyword evidence="6" id="KW-0999">Mitochondrion inner membrane</keyword>
<evidence type="ECO:0000256" key="2">
    <source>
        <dbReference type="ARBA" id="ARBA00006375"/>
    </source>
</evidence>
<evidence type="ECO:0000256" key="3">
    <source>
        <dbReference type="ARBA" id="ARBA00022448"/>
    </source>
</evidence>
<evidence type="ECO:0000256" key="9">
    <source>
        <dbReference type="ARBA" id="ARBA00023136"/>
    </source>
</evidence>
<dbReference type="InterPro" id="IPR051508">
    <property type="entry name" value="Mito_Carrier_Antiporter"/>
</dbReference>
<evidence type="ECO:0008006" key="15">
    <source>
        <dbReference type="Google" id="ProtNLM"/>
    </source>
</evidence>
<evidence type="ECO:0000256" key="4">
    <source>
        <dbReference type="ARBA" id="ARBA00022692"/>
    </source>
</evidence>
<feature type="repeat" description="Solcar" evidence="10">
    <location>
        <begin position="101"/>
        <end position="194"/>
    </location>
</feature>
<evidence type="ECO:0000256" key="1">
    <source>
        <dbReference type="ARBA" id="ARBA00004448"/>
    </source>
</evidence>
<proteinExistence type="inferred from homology"/>
<evidence type="ECO:0000256" key="11">
    <source>
        <dbReference type="RuleBase" id="RU000488"/>
    </source>
</evidence>
<dbReference type="Gene3D" id="1.50.40.10">
    <property type="entry name" value="Mitochondrial carrier domain"/>
    <property type="match status" value="1"/>
</dbReference>
<evidence type="ECO:0000313" key="14">
    <source>
        <dbReference type="Proteomes" id="UP000678499"/>
    </source>
</evidence>
<dbReference type="InterPro" id="IPR023395">
    <property type="entry name" value="MCP_dom_sf"/>
</dbReference>
<feature type="repeat" description="Solcar" evidence="10">
    <location>
        <begin position="204"/>
        <end position="295"/>
    </location>
</feature>
<keyword evidence="8" id="KW-0496">Mitochondrion</keyword>
<evidence type="ECO:0000313" key="13">
    <source>
        <dbReference type="EMBL" id="CAD7274031.1"/>
    </source>
</evidence>
<keyword evidence="14" id="KW-1185">Reference proteome</keyword>
<feature type="repeat" description="Solcar" evidence="10">
    <location>
        <begin position="2"/>
        <end position="91"/>
    </location>
</feature>
<keyword evidence="7 12" id="KW-1133">Transmembrane helix</keyword>
<dbReference type="AlphaFoldDB" id="A0A7R9GAX2"/>
<dbReference type="Proteomes" id="UP000678499">
    <property type="component" value="Unassembled WGS sequence"/>
</dbReference>
<dbReference type="PANTHER" id="PTHR45928">
    <property type="entry name" value="RE38146P"/>
    <property type="match status" value="1"/>
</dbReference>
<dbReference type="Pfam" id="PF00153">
    <property type="entry name" value="Mito_carr"/>
    <property type="match status" value="3"/>
</dbReference>
<dbReference type="PROSITE" id="PS50920">
    <property type="entry name" value="SOLCAR"/>
    <property type="match status" value="3"/>
</dbReference>
<name>A0A7R9GAX2_9CRUS</name>
<reference evidence="13" key="1">
    <citation type="submission" date="2020-11" db="EMBL/GenBank/DDBJ databases">
        <authorList>
            <person name="Tran Van P."/>
        </authorList>
    </citation>
    <scope>NUCLEOTIDE SEQUENCE</scope>
</reference>
<keyword evidence="5" id="KW-0677">Repeat</keyword>
<organism evidence="13">
    <name type="scientific">Notodromas monacha</name>
    <dbReference type="NCBI Taxonomy" id="399045"/>
    <lineage>
        <taxon>Eukaryota</taxon>
        <taxon>Metazoa</taxon>
        <taxon>Ecdysozoa</taxon>
        <taxon>Arthropoda</taxon>
        <taxon>Crustacea</taxon>
        <taxon>Oligostraca</taxon>
        <taxon>Ostracoda</taxon>
        <taxon>Podocopa</taxon>
        <taxon>Podocopida</taxon>
        <taxon>Cypridocopina</taxon>
        <taxon>Cypridoidea</taxon>
        <taxon>Cyprididae</taxon>
        <taxon>Notodromas</taxon>
    </lineage>
</organism>
<dbReference type="FunFam" id="1.50.40.10:FF:000039">
    <property type="entry name" value="Solute carrier family 25 member 35"/>
    <property type="match status" value="1"/>
</dbReference>
<comment type="similarity">
    <text evidence="2 11">Belongs to the mitochondrial carrier (TC 2.A.29) family.</text>
</comment>
<sequence>MLEFVLGGVAACGACVFTNPLEVVKIRLQLQGELRAKGLYQVHYKNVFQGLLAVARADGMKALQKGLIPAMWYQLVMNGFRLGSYQSMVNAGLVHGEAGQISLPHSVAAGAAAGAVGAVFASPFFLVKTHLQSKADTSVAVGHQHDADKMLQAARKIYSGQGVVGLWRGVGGAVPRVMVGSAAQLSTFSKAMEAVRGIEGLPKKSWVLALMASFMSGLVVVVCFTPFDVISTRLYNQGVDARGKGLMYEGILDCARKIMHSEGFFGLYKGWTANYLRVGPHTVLSLVFWNELSIVFDRVVFVLVVHVSEYPGRGVQSAVRY</sequence>
<keyword evidence="4 10" id="KW-0812">Transmembrane</keyword>
<evidence type="ECO:0000256" key="6">
    <source>
        <dbReference type="ARBA" id="ARBA00022792"/>
    </source>
</evidence>